<gene>
    <name evidence="1" type="ORF">Fot_14482</name>
</gene>
<accession>A0ABD1W6G3</accession>
<dbReference type="AlphaFoldDB" id="A0ABD1W6G3"/>
<organism evidence="1 2">
    <name type="scientific">Forsythia ovata</name>
    <dbReference type="NCBI Taxonomy" id="205694"/>
    <lineage>
        <taxon>Eukaryota</taxon>
        <taxon>Viridiplantae</taxon>
        <taxon>Streptophyta</taxon>
        <taxon>Embryophyta</taxon>
        <taxon>Tracheophyta</taxon>
        <taxon>Spermatophyta</taxon>
        <taxon>Magnoliopsida</taxon>
        <taxon>eudicotyledons</taxon>
        <taxon>Gunneridae</taxon>
        <taxon>Pentapetalae</taxon>
        <taxon>asterids</taxon>
        <taxon>lamiids</taxon>
        <taxon>Lamiales</taxon>
        <taxon>Oleaceae</taxon>
        <taxon>Forsythieae</taxon>
        <taxon>Forsythia</taxon>
    </lineage>
</organism>
<comment type="caution">
    <text evidence="1">The sequence shown here is derived from an EMBL/GenBank/DDBJ whole genome shotgun (WGS) entry which is preliminary data.</text>
</comment>
<evidence type="ECO:0000313" key="2">
    <source>
        <dbReference type="Proteomes" id="UP001604277"/>
    </source>
</evidence>
<reference evidence="2" key="1">
    <citation type="submission" date="2024-07" db="EMBL/GenBank/DDBJ databases">
        <title>Two chromosome-level genome assemblies of Korean endemic species Abeliophyllum distichum and Forsythia ovata (Oleaceae).</title>
        <authorList>
            <person name="Jang H."/>
        </authorList>
    </citation>
    <scope>NUCLEOTIDE SEQUENCE [LARGE SCALE GENOMIC DNA]</scope>
</reference>
<name>A0ABD1W6G3_9LAMI</name>
<proteinExistence type="predicted"/>
<protein>
    <submittedName>
        <fullName evidence="1">Uncharacterized protein</fullName>
    </submittedName>
</protein>
<dbReference type="Proteomes" id="UP001604277">
    <property type="component" value="Unassembled WGS sequence"/>
</dbReference>
<sequence length="134" mass="15672">MTEKMRECKREKHFVKPLNEHTTNKMLNVKKQSMIKELKTQEKIIQSQSNIDEDNMLVGDFFAMHQVNIARYDATSEIDEDNMFVGDFFGMQQANIARYDATSEIDEDNMFVGDFSTMHQANTTRYNATSEIRK</sequence>
<evidence type="ECO:0000313" key="1">
    <source>
        <dbReference type="EMBL" id="KAL2545249.1"/>
    </source>
</evidence>
<dbReference type="EMBL" id="JBFOLJ010000004">
    <property type="protein sequence ID" value="KAL2545249.1"/>
    <property type="molecule type" value="Genomic_DNA"/>
</dbReference>
<keyword evidence="2" id="KW-1185">Reference proteome</keyword>